<dbReference type="InterPro" id="IPR039261">
    <property type="entry name" value="FNR_nucleotide-bd"/>
</dbReference>
<organism evidence="11 12">
    <name type="scientific">Streptomyces ossamyceticus</name>
    <dbReference type="NCBI Taxonomy" id="249581"/>
    <lineage>
        <taxon>Bacteria</taxon>
        <taxon>Bacillati</taxon>
        <taxon>Actinomycetota</taxon>
        <taxon>Actinomycetes</taxon>
        <taxon>Kitasatosporales</taxon>
        <taxon>Streptomycetaceae</taxon>
        <taxon>Streptomyces</taxon>
    </lineage>
</organism>
<dbReference type="Proteomes" id="UP001550210">
    <property type="component" value="Unassembled WGS sequence"/>
</dbReference>
<dbReference type="EMBL" id="JBEXPZ010000085">
    <property type="protein sequence ID" value="MET9850809.1"/>
    <property type="molecule type" value="Genomic_DNA"/>
</dbReference>
<keyword evidence="8" id="KW-0411">Iron-sulfur</keyword>
<evidence type="ECO:0000256" key="8">
    <source>
        <dbReference type="ARBA" id="ARBA00023014"/>
    </source>
</evidence>
<dbReference type="InterPro" id="IPR001647">
    <property type="entry name" value="HTH_TetR"/>
</dbReference>
<evidence type="ECO:0000256" key="1">
    <source>
        <dbReference type="ARBA" id="ARBA00001974"/>
    </source>
</evidence>
<keyword evidence="6" id="KW-0560">Oxidoreductase</keyword>
<dbReference type="SUPFAM" id="SSF46689">
    <property type="entry name" value="Homeodomain-like"/>
    <property type="match status" value="1"/>
</dbReference>
<dbReference type="InterPro" id="IPR009057">
    <property type="entry name" value="Homeodomain-like_sf"/>
</dbReference>
<dbReference type="Pfam" id="PF00440">
    <property type="entry name" value="TetR_N"/>
    <property type="match status" value="1"/>
</dbReference>
<dbReference type="InterPro" id="IPR050415">
    <property type="entry name" value="MRET"/>
</dbReference>
<sequence length="261" mass="28538">MSSPMPTTAGMPRDALHQEQIVLAAIAVLDEGGIESLTMRRLGSRLGITAAALYWHVGSPRPRQGEPGRRHDVLLLAADAVWGQTPLPALDGLDWRPALLAMADNLRSMLLRHPWLLAGRRLARTPLQRRRNTGRRLSRLTIRALGRGTRRLYTDLSEGHPAILKGPYGIFDHTVGGPRQIWFGGGTGIAPFLGWLAHPGAAPPRTDLFHCVPTAEDAPFLPELTAAAAHRPEFRLHPTFSRSHGRLTAERIQAQAGPITP</sequence>
<evidence type="ECO:0000256" key="2">
    <source>
        <dbReference type="ARBA" id="ARBA00022630"/>
    </source>
</evidence>
<dbReference type="Gene3D" id="3.40.50.80">
    <property type="entry name" value="Nucleotide-binding domain of ferredoxin-NADP reductase (FNR) module"/>
    <property type="match status" value="1"/>
</dbReference>
<evidence type="ECO:0000256" key="5">
    <source>
        <dbReference type="ARBA" id="ARBA00022827"/>
    </source>
</evidence>
<dbReference type="PANTHER" id="PTHR47354:SF8">
    <property type="entry name" value="1,2-PHENYLACETYL-COA EPOXIDASE, SUBUNIT E"/>
    <property type="match status" value="1"/>
</dbReference>
<gene>
    <name evidence="11" type="ORF">ABZZ21_40930</name>
</gene>
<keyword evidence="9" id="KW-0238">DNA-binding</keyword>
<evidence type="ECO:0000256" key="3">
    <source>
        <dbReference type="ARBA" id="ARBA00022714"/>
    </source>
</evidence>
<evidence type="ECO:0000313" key="12">
    <source>
        <dbReference type="Proteomes" id="UP001550210"/>
    </source>
</evidence>
<evidence type="ECO:0000313" key="11">
    <source>
        <dbReference type="EMBL" id="MET9850809.1"/>
    </source>
</evidence>
<keyword evidence="4" id="KW-0479">Metal-binding</keyword>
<name>A0ABV2VAG0_9ACTN</name>
<comment type="cofactor">
    <cofactor evidence="1">
        <name>FAD</name>
        <dbReference type="ChEBI" id="CHEBI:57692"/>
    </cofactor>
</comment>
<comment type="caution">
    <text evidence="11">The sequence shown here is derived from an EMBL/GenBank/DDBJ whole genome shotgun (WGS) entry which is preliminary data.</text>
</comment>
<keyword evidence="7" id="KW-0408">Iron</keyword>
<evidence type="ECO:0000256" key="7">
    <source>
        <dbReference type="ARBA" id="ARBA00023004"/>
    </source>
</evidence>
<keyword evidence="12" id="KW-1185">Reference proteome</keyword>
<dbReference type="SUPFAM" id="SSF52343">
    <property type="entry name" value="Ferredoxin reductase-like, C-terminal NADP-linked domain"/>
    <property type="match status" value="1"/>
</dbReference>
<proteinExistence type="predicted"/>
<keyword evidence="2" id="KW-0285">Flavoprotein</keyword>
<evidence type="ECO:0000256" key="9">
    <source>
        <dbReference type="ARBA" id="ARBA00023125"/>
    </source>
</evidence>
<dbReference type="Gene3D" id="1.10.357.10">
    <property type="entry name" value="Tetracycline Repressor, domain 2"/>
    <property type="match status" value="1"/>
</dbReference>
<evidence type="ECO:0000256" key="4">
    <source>
        <dbReference type="ARBA" id="ARBA00022723"/>
    </source>
</evidence>
<keyword evidence="3" id="KW-0001">2Fe-2S</keyword>
<reference evidence="11 12" key="1">
    <citation type="submission" date="2024-06" db="EMBL/GenBank/DDBJ databases">
        <title>The Natural Products Discovery Center: Release of the First 8490 Sequenced Strains for Exploring Actinobacteria Biosynthetic Diversity.</title>
        <authorList>
            <person name="Kalkreuter E."/>
            <person name="Kautsar S.A."/>
            <person name="Yang D."/>
            <person name="Bader C.D."/>
            <person name="Teijaro C.N."/>
            <person name="Fluegel L."/>
            <person name="Davis C.M."/>
            <person name="Simpson J.R."/>
            <person name="Lauterbach L."/>
            <person name="Steele A.D."/>
            <person name="Gui C."/>
            <person name="Meng S."/>
            <person name="Li G."/>
            <person name="Viehrig K."/>
            <person name="Ye F."/>
            <person name="Su P."/>
            <person name="Kiefer A.F."/>
            <person name="Nichols A."/>
            <person name="Cepeda A.J."/>
            <person name="Yan W."/>
            <person name="Fan B."/>
            <person name="Jiang Y."/>
            <person name="Adhikari A."/>
            <person name="Zheng C.-J."/>
            <person name="Schuster L."/>
            <person name="Cowan T.M."/>
            <person name="Smanski M.J."/>
            <person name="Chevrette M.G."/>
            <person name="De Carvalho L.P.S."/>
            <person name="Shen B."/>
        </authorList>
    </citation>
    <scope>NUCLEOTIDE SEQUENCE [LARGE SCALE GENOMIC DNA]</scope>
    <source>
        <strain evidence="11 12">NPDC006434</strain>
    </source>
</reference>
<evidence type="ECO:0000259" key="10">
    <source>
        <dbReference type="Pfam" id="PF00440"/>
    </source>
</evidence>
<feature type="domain" description="HTH tetR-type" evidence="10">
    <location>
        <begin position="21"/>
        <end position="56"/>
    </location>
</feature>
<accession>A0ABV2VAG0</accession>
<keyword evidence="5" id="KW-0274">FAD</keyword>
<protein>
    <submittedName>
        <fullName evidence="11">TetR family transcriptional regulator</fullName>
    </submittedName>
</protein>
<dbReference type="RefSeq" id="WP_355404262.1">
    <property type="nucleotide sequence ID" value="NZ_JBEXPZ010000085.1"/>
</dbReference>
<dbReference type="PANTHER" id="PTHR47354">
    <property type="entry name" value="NADH OXIDOREDUCTASE HCR"/>
    <property type="match status" value="1"/>
</dbReference>
<evidence type="ECO:0000256" key="6">
    <source>
        <dbReference type="ARBA" id="ARBA00023002"/>
    </source>
</evidence>